<accession>A0A1W1HJM4</accession>
<dbReference type="EMBL" id="FWEV01000324">
    <property type="protein sequence ID" value="SLM32636.1"/>
    <property type="molecule type" value="Genomic_DNA"/>
</dbReference>
<reference evidence="1 2" key="1">
    <citation type="submission" date="2017-03" db="EMBL/GenBank/DDBJ databases">
        <authorList>
            <person name="Afonso C.L."/>
            <person name="Miller P.J."/>
            <person name="Scott M.A."/>
            <person name="Spackman E."/>
            <person name="Goraichik I."/>
            <person name="Dimitrov K.M."/>
            <person name="Suarez D.L."/>
            <person name="Swayne D.E."/>
        </authorList>
    </citation>
    <scope>NUCLEOTIDE SEQUENCE [LARGE SCALE GENOMIC DNA]</scope>
    <source>
        <strain evidence="1">PRJEB14757</strain>
    </source>
</reference>
<gene>
    <name evidence="1" type="ORF">MTBBW1_790034</name>
</gene>
<dbReference type="AlphaFoldDB" id="A0A1W1HJM4"/>
<name>A0A1W1HJM4_9BACT</name>
<organism evidence="1 2">
    <name type="scientific">Desulfamplus magnetovallimortis</name>
    <dbReference type="NCBI Taxonomy" id="1246637"/>
    <lineage>
        <taxon>Bacteria</taxon>
        <taxon>Pseudomonadati</taxon>
        <taxon>Thermodesulfobacteriota</taxon>
        <taxon>Desulfobacteria</taxon>
        <taxon>Desulfobacterales</taxon>
        <taxon>Desulfobacteraceae</taxon>
        <taxon>Desulfamplus</taxon>
    </lineage>
</organism>
<dbReference type="RefSeq" id="WP_080802669.1">
    <property type="nucleotide sequence ID" value="NZ_LT828543.1"/>
</dbReference>
<dbReference type="STRING" id="1246637.MTBBW1_790034"/>
<evidence type="ECO:0000313" key="2">
    <source>
        <dbReference type="Proteomes" id="UP000191931"/>
    </source>
</evidence>
<proteinExistence type="predicted"/>
<sequence>METYKNSYNKNEDIMLWELHEIRNELHKELVEKSVKEINIDALIKFKKWQIKFTSNQSKKQ</sequence>
<keyword evidence="2" id="KW-1185">Reference proteome</keyword>
<evidence type="ECO:0000313" key="1">
    <source>
        <dbReference type="EMBL" id="SLM32636.1"/>
    </source>
</evidence>
<protein>
    <submittedName>
        <fullName evidence="1">Uncharacterized protein</fullName>
    </submittedName>
</protein>
<dbReference type="Proteomes" id="UP000191931">
    <property type="component" value="Unassembled WGS sequence"/>
</dbReference>